<comment type="function">
    <text evidence="7">SbcCD cleaves DNA hairpin structures. These structures can inhibit DNA replication and are intermediates in certain DNA recombination reactions. The complex acts as a 3'-&gt;5' double strand exonuclease that can open hairpins. It also has a 5' single-strand endonuclease activity.</text>
</comment>
<dbReference type="Gene3D" id="3.60.21.10">
    <property type="match status" value="1"/>
</dbReference>
<dbReference type="GO" id="GO:0008408">
    <property type="term" value="F:3'-5' exonuclease activity"/>
    <property type="evidence" value="ECO:0007669"/>
    <property type="project" value="InterPro"/>
</dbReference>
<dbReference type="InterPro" id="IPR041796">
    <property type="entry name" value="Mre11_N"/>
</dbReference>
<dbReference type="RefSeq" id="WP_086964592.1">
    <property type="nucleotide sequence ID" value="NZ_CP021376.1"/>
</dbReference>
<dbReference type="PANTHER" id="PTHR30337:SF0">
    <property type="entry name" value="NUCLEASE SBCCD SUBUNIT D"/>
    <property type="match status" value="1"/>
</dbReference>
<dbReference type="GO" id="GO:0006310">
    <property type="term" value="P:DNA recombination"/>
    <property type="evidence" value="ECO:0007669"/>
    <property type="project" value="UniProtKB-KW"/>
</dbReference>
<dbReference type="Gene3D" id="3.30.160.720">
    <property type="match status" value="1"/>
</dbReference>
<organism evidence="10 11">
    <name type="scientific">Oceanisphaera avium</name>
    <dbReference type="NCBI Taxonomy" id="1903694"/>
    <lineage>
        <taxon>Bacteria</taxon>
        <taxon>Pseudomonadati</taxon>
        <taxon>Pseudomonadota</taxon>
        <taxon>Gammaproteobacteria</taxon>
        <taxon>Aeromonadales</taxon>
        <taxon>Aeromonadaceae</taxon>
        <taxon>Oceanisphaera</taxon>
    </lineage>
</organism>
<dbReference type="InterPro" id="IPR029052">
    <property type="entry name" value="Metallo-depent_PP-like"/>
</dbReference>
<sequence>MRILHTSDWHLGQHFMGKTRLEEHQAFLHWLVEQVHAHAVDAVIVAGDVFDTGTPPSYARELYNDFIVKLQHANTQLIILGGNHDSVAMLNESRSLLGCLNVQVIPGVMAELNQQVLLLHNRQGSSGALLCAVPFIRAREVMSSESGQSAQDKQQSLQQAIAGHYQQLFEHAKLLSEQHHTAHGHHLPIIGTGHLTTVGASSSDSVREIYIGTLDAFPAHAFAPFDYLALGHIHRPQTVGGHEHMRYCGSPIALSFDEVGQQKEVLLVDFNAHRLSCITPLAVPVFQPLARLKGNLAELEKAITALATKSTATADANKVWLEVTVVEDDYLSDLQLKIEQLIAGLPLEILLVRRQRASTPANLTSDAHITLSELTPLQVFERRLSQAELTAERQHALQSLYQNVLAELEQSQ</sequence>
<dbReference type="SUPFAM" id="SSF56300">
    <property type="entry name" value="Metallo-dependent phosphatases"/>
    <property type="match status" value="1"/>
</dbReference>
<evidence type="ECO:0000313" key="11">
    <source>
        <dbReference type="Proteomes" id="UP000243793"/>
    </source>
</evidence>
<dbReference type="NCBIfam" id="TIGR00619">
    <property type="entry name" value="sbcd"/>
    <property type="match status" value="1"/>
</dbReference>
<dbReference type="InterPro" id="IPR050535">
    <property type="entry name" value="DNA_Repair-Maintenance_Comp"/>
</dbReference>
<keyword evidence="7" id="KW-0255">Endonuclease</keyword>
<dbReference type="InterPro" id="IPR004593">
    <property type="entry name" value="SbcD"/>
</dbReference>
<dbReference type="KEGG" id="ocm:CBP12_11640"/>
<evidence type="ECO:0000259" key="8">
    <source>
        <dbReference type="Pfam" id="PF00149"/>
    </source>
</evidence>
<keyword evidence="6 7" id="KW-0269">Exonuclease</keyword>
<comment type="similarity">
    <text evidence="1 7">Belongs to the SbcD family.</text>
</comment>
<dbReference type="Pfam" id="PF12320">
    <property type="entry name" value="SbcD_C"/>
    <property type="match status" value="1"/>
</dbReference>
<dbReference type="EMBL" id="CP021376">
    <property type="protein sequence ID" value="ART80721.1"/>
    <property type="molecule type" value="Genomic_DNA"/>
</dbReference>
<feature type="domain" description="Calcineurin-like phosphoesterase" evidence="8">
    <location>
        <begin position="1"/>
        <end position="236"/>
    </location>
</feature>
<evidence type="ECO:0000256" key="3">
    <source>
        <dbReference type="ARBA" id="ARBA00013365"/>
    </source>
</evidence>
<dbReference type="GO" id="GO:0006260">
    <property type="term" value="P:DNA replication"/>
    <property type="evidence" value="ECO:0007669"/>
    <property type="project" value="UniProtKB-KW"/>
</dbReference>
<accession>A0A1Y0CZH6</accession>
<keyword evidence="5 7" id="KW-0378">Hydrolase</keyword>
<keyword evidence="4 7" id="KW-0540">Nuclease</keyword>
<dbReference type="AlphaFoldDB" id="A0A1Y0CZH6"/>
<keyword evidence="11" id="KW-1185">Reference proteome</keyword>
<dbReference type="NCBIfam" id="NF008206">
    <property type="entry name" value="PRK10966.1"/>
    <property type="match status" value="1"/>
</dbReference>
<dbReference type="PANTHER" id="PTHR30337">
    <property type="entry name" value="COMPONENT OF ATP-DEPENDENT DSDNA EXONUCLEASE"/>
    <property type="match status" value="1"/>
</dbReference>
<dbReference type="Proteomes" id="UP000243793">
    <property type="component" value="Chromosome"/>
</dbReference>
<keyword evidence="7" id="KW-0235">DNA replication</keyword>
<dbReference type="OrthoDB" id="9773856at2"/>
<reference evidence="11" key="1">
    <citation type="submission" date="2017-05" db="EMBL/GenBank/DDBJ databases">
        <authorList>
            <person name="Sung H."/>
        </authorList>
    </citation>
    <scope>NUCLEOTIDE SEQUENCE [LARGE SCALE GENOMIC DNA]</scope>
    <source>
        <strain evidence="11">AMac2203</strain>
    </source>
</reference>
<gene>
    <name evidence="7" type="primary">sbcD</name>
    <name evidence="10" type="ORF">CBP12_11640</name>
</gene>
<proteinExistence type="inferred from homology"/>
<dbReference type="CDD" id="cd00840">
    <property type="entry name" value="MPP_Mre11_N"/>
    <property type="match status" value="1"/>
</dbReference>
<dbReference type="InterPro" id="IPR026843">
    <property type="entry name" value="SbcD_C"/>
</dbReference>
<evidence type="ECO:0000256" key="1">
    <source>
        <dbReference type="ARBA" id="ARBA00010555"/>
    </source>
</evidence>
<evidence type="ECO:0000256" key="6">
    <source>
        <dbReference type="ARBA" id="ARBA00022839"/>
    </source>
</evidence>
<dbReference type="GO" id="GO:0004519">
    <property type="term" value="F:endonuclease activity"/>
    <property type="evidence" value="ECO:0007669"/>
    <property type="project" value="UniProtKB-KW"/>
</dbReference>
<evidence type="ECO:0000256" key="7">
    <source>
        <dbReference type="RuleBase" id="RU363069"/>
    </source>
</evidence>
<keyword evidence="7" id="KW-0233">DNA recombination</keyword>
<dbReference type="Pfam" id="PF00149">
    <property type="entry name" value="Metallophos"/>
    <property type="match status" value="1"/>
</dbReference>
<name>A0A1Y0CZH6_9GAMM</name>
<evidence type="ECO:0000259" key="9">
    <source>
        <dbReference type="Pfam" id="PF12320"/>
    </source>
</evidence>
<protein>
    <recommendedName>
        <fullName evidence="3 7">Nuclease SbcCD subunit D</fullName>
    </recommendedName>
</protein>
<comment type="subunit">
    <text evidence="2 7">Heterodimer of SbcC and SbcD.</text>
</comment>
<evidence type="ECO:0000256" key="4">
    <source>
        <dbReference type="ARBA" id="ARBA00022722"/>
    </source>
</evidence>
<dbReference type="InterPro" id="IPR004843">
    <property type="entry name" value="Calcineurin-like_PHP"/>
</dbReference>
<evidence type="ECO:0000313" key="10">
    <source>
        <dbReference type="EMBL" id="ART80721.1"/>
    </source>
</evidence>
<evidence type="ECO:0000256" key="2">
    <source>
        <dbReference type="ARBA" id="ARBA00011322"/>
    </source>
</evidence>
<evidence type="ECO:0000256" key="5">
    <source>
        <dbReference type="ARBA" id="ARBA00022801"/>
    </source>
</evidence>
<feature type="domain" description="Nuclease SbcCD subunit D C-terminal" evidence="9">
    <location>
        <begin position="285"/>
        <end position="386"/>
    </location>
</feature>